<sequence>MLLPLSWLAERLPGAAGRAGLAETFTDIGLEVEGVEEIKLRLDRVVAARVVAVAGDGKVRACEVDVGRRTPVSAACAAPNLRAGMTVAAALPGAVVNGVKVARR</sequence>
<dbReference type="Proteomes" id="UP000604381">
    <property type="component" value="Unassembled WGS sequence"/>
</dbReference>
<evidence type="ECO:0000256" key="2">
    <source>
        <dbReference type="ARBA" id="ARBA00022884"/>
    </source>
</evidence>
<evidence type="ECO:0000256" key="1">
    <source>
        <dbReference type="ARBA" id="ARBA00022555"/>
    </source>
</evidence>
<dbReference type="GO" id="GO:0016874">
    <property type="term" value="F:ligase activity"/>
    <property type="evidence" value="ECO:0007669"/>
    <property type="project" value="UniProtKB-KW"/>
</dbReference>
<dbReference type="GO" id="GO:0000049">
    <property type="term" value="F:tRNA binding"/>
    <property type="evidence" value="ECO:0007669"/>
    <property type="project" value="UniProtKB-UniRule"/>
</dbReference>
<evidence type="ECO:0000259" key="4">
    <source>
        <dbReference type="PROSITE" id="PS50886"/>
    </source>
</evidence>
<dbReference type="AlphaFoldDB" id="A0A930Y3A9"/>
<evidence type="ECO:0000256" key="3">
    <source>
        <dbReference type="PROSITE-ProRule" id="PRU00209"/>
    </source>
</evidence>
<proteinExistence type="predicted"/>
<dbReference type="EMBL" id="JADHEI010000050">
    <property type="protein sequence ID" value="MBF2735716.1"/>
    <property type="molecule type" value="Genomic_DNA"/>
</dbReference>
<keyword evidence="6" id="KW-1185">Reference proteome</keyword>
<evidence type="ECO:0000313" key="5">
    <source>
        <dbReference type="EMBL" id="MBF2735716.1"/>
    </source>
</evidence>
<name>A0A930Y3A9_9GAMM</name>
<gene>
    <name evidence="5" type="ORF">ISN26_06565</name>
</gene>
<dbReference type="InterPro" id="IPR012340">
    <property type="entry name" value="NA-bd_OB-fold"/>
</dbReference>
<dbReference type="SUPFAM" id="SSF50249">
    <property type="entry name" value="Nucleic acid-binding proteins"/>
    <property type="match status" value="1"/>
</dbReference>
<keyword evidence="5" id="KW-0436">Ligase</keyword>
<dbReference type="Gene3D" id="2.40.50.140">
    <property type="entry name" value="Nucleic acid-binding proteins"/>
    <property type="match status" value="1"/>
</dbReference>
<dbReference type="Gene3D" id="3.30.56.10">
    <property type="match status" value="1"/>
</dbReference>
<organism evidence="5 6">
    <name type="scientific">Candidatus Amphirhobacter heronislandensis</name>
    <dbReference type="NCBI Taxonomy" id="1732024"/>
    <lineage>
        <taxon>Bacteria</taxon>
        <taxon>Pseudomonadati</taxon>
        <taxon>Pseudomonadota</taxon>
        <taxon>Gammaproteobacteria</taxon>
        <taxon>Candidatus Tethybacterales</taxon>
        <taxon>Candidatus Tethybacteraceae</taxon>
        <taxon>Candidatus Amphirhobacter</taxon>
    </lineage>
</organism>
<feature type="non-terminal residue" evidence="5">
    <location>
        <position position="104"/>
    </location>
</feature>
<comment type="caution">
    <text evidence="5">The sequence shown here is derived from an EMBL/GenBank/DDBJ whole genome shotgun (WGS) entry which is preliminary data.</text>
</comment>
<reference evidence="5" key="1">
    <citation type="submission" date="2020-10" db="EMBL/GenBank/DDBJ databases">
        <title>An improved Amphimedon queenslandica hologenome assembly reveals how three proteobacterial symbionts can extend the metabolic phenotypic of their marine sponge host.</title>
        <authorList>
            <person name="Degnan B."/>
            <person name="Degnan S."/>
            <person name="Xiang X."/>
        </authorList>
    </citation>
    <scope>NUCLEOTIDE SEQUENCE</scope>
    <source>
        <strain evidence="5">AqS2</strain>
    </source>
</reference>
<feature type="domain" description="TRNA-binding" evidence="4">
    <location>
        <begin position="34"/>
        <end position="104"/>
    </location>
</feature>
<accession>A0A930Y3A9</accession>
<dbReference type="PROSITE" id="PS50886">
    <property type="entry name" value="TRBD"/>
    <property type="match status" value="1"/>
</dbReference>
<protein>
    <submittedName>
        <fullName evidence="5">Phenylalanine--tRNA ligase subunit beta</fullName>
    </submittedName>
</protein>
<keyword evidence="2 3" id="KW-0694">RNA-binding</keyword>
<dbReference type="InterPro" id="IPR002547">
    <property type="entry name" value="tRNA-bd_dom"/>
</dbReference>
<evidence type="ECO:0000313" key="6">
    <source>
        <dbReference type="Proteomes" id="UP000604381"/>
    </source>
</evidence>
<keyword evidence="1 3" id="KW-0820">tRNA-binding</keyword>